<accession>A0YD73</accession>
<dbReference type="Proteomes" id="UP000004931">
    <property type="component" value="Unassembled WGS sequence"/>
</dbReference>
<reference evidence="2 3" key="1">
    <citation type="journal article" date="2010" name="J. Bacteriol.">
        <title>Genome sequence of the oligotrophic marine Gammaproteobacterium HTCC2143, isolated from the Oregon Coast.</title>
        <authorList>
            <person name="Oh H.M."/>
            <person name="Kang I."/>
            <person name="Ferriera S."/>
            <person name="Giovannoni S.J."/>
            <person name="Cho J.C."/>
        </authorList>
    </citation>
    <scope>NUCLEOTIDE SEQUENCE [LARGE SCALE GENOMIC DNA]</scope>
    <source>
        <strain evidence="2 3">HTCC2143</strain>
    </source>
</reference>
<evidence type="ECO:0000313" key="2">
    <source>
        <dbReference type="EMBL" id="EAW31176.1"/>
    </source>
</evidence>
<dbReference type="EMBL" id="AAVT01000004">
    <property type="protein sequence ID" value="EAW31176.1"/>
    <property type="molecule type" value="Genomic_DNA"/>
</dbReference>
<proteinExistence type="predicted"/>
<gene>
    <name evidence="2" type="ORF">GP2143_03608</name>
</gene>
<sequence length="47" mass="5204">MAVARTKQYDVRESGRPQANGINDKGEEVPITGLMVEESMKGVKLNR</sequence>
<name>A0YD73_9GAMM</name>
<dbReference type="AlphaFoldDB" id="A0YD73"/>
<evidence type="ECO:0000256" key="1">
    <source>
        <dbReference type="SAM" id="MobiDB-lite"/>
    </source>
</evidence>
<keyword evidence="3" id="KW-1185">Reference proteome</keyword>
<evidence type="ECO:0000313" key="3">
    <source>
        <dbReference type="Proteomes" id="UP000004931"/>
    </source>
</evidence>
<protein>
    <submittedName>
        <fullName evidence="2">Uncharacterized protein</fullName>
    </submittedName>
</protein>
<feature type="region of interest" description="Disordered" evidence="1">
    <location>
        <begin position="1"/>
        <end position="27"/>
    </location>
</feature>
<comment type="caution">
    <text evidence="2">The sequence shown here is derived from an EMBL/GenBank/DDBJ whole genome shotgun (WGS) entry which is preliminary data.</text>
</comment>
<organism evidence="2 3">
    <name type="scientific">marine gamma proteobacterium HTCC2143</name>
    <dbReference type="NCBI Taxonomy" id="247633"/>
    <lineage>
        <taxon>Bacteria</taxon>
        <taxon>Pseudomonadati</taxon>
        <taxon>Pseudomonadota</taxon>
        <taxon>Gammaproteobacteria</taxon>
        <taxon>Cellvibrionales</taxon>
        <taxon>Spongiibacteraceae</taxon>
        <taxon>BD1-7 clade</taxon>
    </lineage>
</organism>